<evidence type="ECO:0000313" key="4">
    <source>
        <dbReference type="Proteomes" id="UP000076400"/>
    </source>
</evidence>
<dbReference type="SUPFAM" id="SSF52833">
    <property type="entry name" value="Thioredoxin-like"/>
    <property type="match status" value="1"/>
</dbReference>
<dbReference type="EMBL" id="LPXN01000149">
    <property type="protein sequence ID" value="KZD03054.1"/>
    <property type="molecule type" value="Genomic_DNA"/>
</dbReference>
<dbReference type="InterPro" id="IPR036249">
    <property type="entry name" value="Thioredoxin-like_sf"/>
</dbReference>
<evidence type="ECO:0008006" key="5">
    <source>
        <dbReference type="Google" id="ProtNLM"/>
    </source>
</evidence>
<gene>
    <name evidence="3" type="ORF">AUP43_03260</name>
</gene>
<dbReference type="STRING" id="580166.AUP43_03260"/>
<dbReference type="OrthoDB" id="5296507at2"/>
<dbReference type="AlphaFoldDB" id="A0A154VP25"/>
<feature type="signal peptide" evidence="2">
    <location>
        <begin position="1"/>
        <end position="18"/>
    </location>
</feature>
<accession>A0A154VP25</accession>
<evidence type="ECO:0000313" key="3">
    <source>
        <dbReference type="EMBL" id="KZD03054.1"/>
    </source>
</evidence>
<name>A0A154VP25_9PROT</name>
<organism evidence="3 4">
    <name type="scientific">Oceanibaculum pacificum</name>
    <dbReference type="NCBI Taxonomy" id="580166"/>
    <lineage>
        <taxon>Bacteria</taxon>
        <taxon>Pseudomonadati</taxon>
        <taxon>Pseudomonadota</taxon>
        <taxon>Alphaproteobacteria</taxon>
        <taxon>Rhodospirillales</taxon>
        <taxon>Oceanibaculaceae</taxon>
        <taxon>Oceanibaculum</taxon>
    </lineage>
</organism>
<sequence>MRSVIFLAALLLAGPALADHPEDRLDEAVAAKEPAFEATDVRRPPELDGVDGSGEPFDLGRLSDQIVVLSFAPKGCGAPCAAQQTLLARVREAVNVTPMRDMVTFVAVAEDGDGGEKPVASNLITVEPSSGATAASLAARFADLSSREGISPQAHVLDRGGRHAGIFHGEEFGYVNMVLYINGLSNARPPEPGLLDRVLGLIR</sequence>
<feature type="chain" id="PRO_5007601971" description="Thioredoxin domain-containing protein" evidence="2">
    <location>
        <begin position="19"/>
        <end position="203"/>
    </location>
</feature>
<dbReference type="RefSeq" id="WP_067559224.1">
    <property type="nucleotide sequence ID" value="NZ_LPXN01000149.1"/>
</dbReference>
<dbReference type="Gene3D" id="3.40.30.10">
    <property type="entry name" value="Glutaredoxin"/>
    <property type="match status" value="1"/>
</dbReference>
<keyword evidence="2" id="KW-0732">Signal</keyword>
<proteinExistence type="predicted"/>
<reference evidence="3 4" key="1">
    <citation type="submission" date="2015-12" db="EMBL/GenBank/DDBJ databases">
        <title>Genome sequence of Oceanibaculum pacificum MCCC 1A02656.</title>
        <authorList>
            <person name="Lu L."/>
            <person name="Lai Q."/>
            <person name="Shao Z."/>
            <person name="Qian P."/>
        </authorList>
    </citation>
    <scope>NUCLEOTIDE SEQUENCE [LARGE SCALE GENOMIC DNA]</scope>
    <source>
        <strain evidence="3 4">MCCC 1A02656</strain>
    </source>
</reference>
<keyword evidence="4" id="KW-1185">Reference proteome</keyword>
<feature type="region of interest" description="Disordered" evidence="1">
    <location>
        <begin position="36"/>
        <end position="55"/>
    </location>
</feature>
<comment type="caution">
    <text evidence="3">The sequence shown here is derived from an EMBL/GenBank/DDBJ whole genome shotgun (WGS) entry which is preliminary data.</text>
</comment>
<evidence type="ECO:0000256" key="2">
    <source>
        <dbReference type="SAM" id="SignalP"/>
    </source>
</evidence>
<protein>
    <recommendedName>
        <fullName evidence="5">Thioredoxin domain-containing protein</fullName>
    </recommendedName>
</protein>
<evidence type="ECO:0000256" key="1">
    <source>
        <dbReference type="SAM" id="MobiDB-lite"/>
    </source>
</evidence>
<dbReference type="Proteomes" id="UP000076400">
    <property type="component" value="Unassembled WGS sequence"/>
</dbReference>